<evidence type="ECO:0000313" key="2">
    <source>
        <dbReference type="EMBL" id="SUI53223.1"/>
    </source>
</evidence>
<dbReference type="Pfam" id="PF16989">
    <property type="entry name" value="T6SS_VasJ"/>
    <property type="match status" value="1"/>
</dbReference>
<name>A0A1S2TJQ0_9GAMM</name>
<organism evidence="2 3">
    <name type="scientific">Shewanella algae</name>
    <dbReference type="NCBI Taxonomy" id="38313"/>
    <lineage>
        <taxon>Bacteria</taxon>
        <taxon>Pseudomonadati</taxon>
        <taxon>Pseudomonadota</taxon>
        <taxon>Gammaproteobacteria</taxon>
        <taxon>Alteromonadales</taxon>
        <taxon>Shewanellaceae</taxon>
        <taxon>Shewanella</taxon>
    </lineage>
</organism>
<reference evidence="2 3" key="1">
    <citation type="submission" date="2018-06" db="EMBL/GenBank/DDBJ databases">
        <authorList>
            <consortium name="Pathogen Informatics"/>
            <person name="Doyle S."/>
        </authorList>
    </citation>
    <scope>NUCLEOTIDE SEQUENCE [LARGE SCALE GENOMIC DNA]</scope>
    <source>
        <strain evidence="2 3">NCTC10738</strain>
    </source>
</reference>
<dbReference type="Proteomes" id="UP000254069">
    <property type="component" value="Unassembled WGS sequence"/>
</dbReference>
<dbReference type="KEGG" id="salg:BS332_11545"/>
<dbReference type="InterPro" id="IPR017739">
    <property type="entry name" value="T6SS-assoc_VCA0119"/>
</dbReference>
<feature type="compositionally biased region" description="Basic and acidic residues" evidence="1">
    <location>
        <begin position="201"/>
        <end position="218"/>
    </location>
</feature>
<dbReference type="Pfam" id="PF06812">
    <property type="entry name" value="ImpA_N"/>
    <property type="match status" value="1"/>
</dbReference>
<accession>A0A379Z0D5</accession>
<feature type="region of interest" description="Disordered" evidence="1">
    <location>
        <begin position="180"/>
        <end position="218"/>
    </location>
</feature>
<evidence type="ECO:0000256" key="1">
    <source>
        <dbReference type="SAM" id="MobiDB-lite"/>
    </source>
</evidence>
<dbReference type="PANTHER" id="PTHR37024:SF3">
    <property type="entry name" value="TYPE VI SECRETION SYSTEM PROTEIN TSSA"/>
    <property type="match status" value="1"/>
</dbReference>
<dbReference type="RefSeq" id="WP_071476949.1">
    <property type="nucleotide sequence ID" value="NZ_AP024609.1"/>
</dbReference>
<dbReference type="NCBIfam" id="TIGR03362">
    <property type="entry name" value="VI_chp_7"/>
    <property type="match status" value="1"/>
</dbReference>
<dbReference type="PANTHER" id="PTHR37024">
    <property type="entry name" value="TYPE VI SECRETION SYSTEM DUF2094 AND IMPA-RELATED DOMAIN PROTEIN"/>
    <property type="match status" value="1"/>
</dbReference>
<dbReference type="EMBL" id="UGYO01000001">
    <property type="protein sequence ID" value="SUI53223.1"/>
    <property type="molecule type" value="Genomic_DNA"/>
</dbReference>
<keyword evidence="3" id="KW-1185">Reference proteome</keyword>
<evidence type="ECO:0000313" key="3">
    <source>
        <dbReference type="Proteomes" id="UP000254069"/>
    </source>
</evidence>
<gene>
    <name evidence="2" type="ORF">NCTC10738_00749</name>
</gene>
<protein>
    <submittedName>
        <fullName evidence="2">Uncharacterized protein conserved in bacteria</fullName>
    </submittedName>
</protein>
<sequence length="466" mass="51519">MDLNQYLDKVSRPISEANPIGERLSDDVLFDYVEGQMMKVGSLSHSEVQWHEVESAALKLLETKSKDLKLLTYLLQCLQHQCSLERFSCSLALLERFMASFWETCHPAPGPRGVLPRRKFFAQIVQRTLKAAEGLDTDFCDPDTKSVLLQSLKALCDTAAAKELPVDELQALEAKLKRRFSSEPANKPKPAQESSAGESRSSSESRDMPRLEIDNSSDKATKQALLKVADFIAENPAGMALGLRLRRFAIWFSVTSAPENANAKGETSLMPISADRVAEYRSQLAKSPDLALLRRIEQSLSLSPFWIDGHCLSAQLAQTLGQPAWAQAILEETAAFVERLPALLDMSFKGGVPFVSKETRSWLNGSEQQGSGSAEGNSYEQEIWELAASGGLSLAFAALNEKLHKATEPRDKFYLRLLGADLKDKHQLGAMAEVEYQVLLGQATDTSLADWEPGLMSRLQQKVNLS</sequence>
<dbReference type="AlphaFoldDB" id="A0A1S2TJQ0"/>
<dbReference type="OrthoDB" id="1522895at2"/>
<accession>A0A1S2TJQ0</accession>
<dbReference type="InterPro" id="IPR010657">
    <property type="entry name" value="ImpA_N"/>
</dbReference>
<proteinExistence type="predicted"/>